<name>A0A1G2DH39_9BACT</name>
<proteinExistence type="predicted"/>
<accession>A0A1G2DH39</accession>
<comment type="caution">
    <text evidence="2">The sequence shown here is derived from an EMBL/GenBank/DDBJ whole genome shotgun (WGS) entry which is preliminary data.</text>
</comment>
<dbReference type="AlphaFoldDB" id="A0A1G2DH39"/>
<dbReference type="EMBL" id="MHLN01000010">
    <property type="protein sequence ID" value="OGZ12108.1"/>
    <property type="molecule type" value="Genomic_DNA"/>
</dbReference>
<dbReference type="Gene3D" id="2.170.270.10">
    <property type="entry name" value="SET domain"/>
    <property type="match status" value="1"/>
</dbReference>
<reference evidence="2 3" key="1">
    <citation type="journal article" date="2016" name="Nat. Commun.">
        <title>Thousands of microbial genomes shed light on interconnected biogeochemical processes in an aquifer system.</title>
        <authorList>
            <person name="Anantharaman K."/>
            <person name="Brown C.T."/>
            <person name="Hug L.A."/>
            <person name="Sharon I."/>
            <person name="Castelle C.J."/>
            <person name="Probst A.J."/>
            <person name="Thomas B.C."/>
            <person name="Singh A."/>
            <person name="Wilkins M.J."/>
            <person name="Karaoz U."/>
            <person name="Brodie E.L."/>
            <person name="Williams K.H."/>
            <person name="Hubbard S.S."/>
            <person name="Banfield J.F."/>
        </authorList>
    </citation>
    <scope>NUCLEOTIDE SEQUENCE [LARGE SCALE GENOMIC DNA]</scope>
</reference>
<dbReference type="InterPro" id="IPR001214">
    <property type="entry name" value="SET_dom"/>
</dbReference>
<protein>
    <recommendedName>
        <fullName evidence="1">SET domain-containing protein</fullName>
    </recommendedName>
</protein>
<evidence type="ECO:0000313" key="2">
    <source>
        <dbReference type="EMBL" id="OGZ12108.1"/>
    </source>
</evidence>
<dbReference type="InterPro" id="IPR046341">
    <property type="entry name" value="SET_dom_sf"/>
</dbReference>
<evidence type="ECO:0000313" key="3">
    <source>
        <dbReference type="Proteomes" id="UP000178099"/>
    </source>
</evidence>
<dbReference type="SUPFAM" id="SSF82199">
    <property type="entry name" value="SET domain"/>
    <property type="match status" value="1"/>
</dbReference>
<feature type="domain" description="SET" evidence="1">
    <location>
        <begin position="19"/>
        <end position="116"/>
    </location>
</feature>
<evidence type="ECO:0000259" key="1">
    <source>
        <dbReference type="Pfam" id="PF00856"/>
    </source>
</evidence>
<dbReference type="Proteomes" id="UP000178099">
    <property type="component" value="Unassembled WGS sequence"/>
</dbReference>
<dbReference type="Pfam" id="PF00856">
    <property type="entry name" value="SET"/>
    <property type="match status" value="1"/>
</dbReference>
<organism evidence="2 3">
    <name type="scientific">Candidatus Lloydbacteria bacterium RIFCSPHIGHO2_02_FULL_51_22</name>
    <dbReference type="NCBI Taxonomy" id="1798663"/>
    <lineage>
        <taxon>Bacteria</taxon>
        <taxon>Candidatus Lloydiibacteriota</taxon>
    </lineage>
</organism>
<sequence>MEENKTTEFSFLLKQSGTGVGVFSAHAILAGTYLRLFGADDGSEGIFRDKREVPALFQGYVLDRPEGKVLAPRDFGQMHIGWYLNHSVSPSAEHKNLRWYAARDITEGEEILIDYNTLGEPESAQETYY</sequence>
<gene>
    <name evidence="2" type="ORF">A3D67_02490</name>
</gene>